<dbReference type="EMBL" id="BAAAQD010000001">
    <property type="protein sequence ID" value="GAA1500064.1"/>
    <property type="molecule type" value="Genomic_DNA"/>
</dbReference>
<dbReference type="InterPro" id="IPR011990">
    <property type="entry name" value="TPR-like_helical_dom_sf"/>
</dbReference>
<name>A0ABN1ZJE4_9ACTN</name>
<dbReference type="Gene3D" id="1.25.40.10">
    <property type="entry name" value="Tetratricopeptide repeat domain"/>
    <property type="match status" value="1"/>
</dbReference>
<dbReference type="SMART" id="SM00028">
    <property type="entry name" value="TPR"/>
    <property type="match status" value="3"/>
</dbReference>
<gene>
    <name evidence="1" type="ORF">GCM10009827_004710</name>
</gene>
<reference evidence="1 2" key="1">
    <citation type="journal article" date="2019" name="Int. J. Syst. Evol. Microbiol.">
        <title>The Global Catalogue of Microorganisms (GCM) 10K type strain sequencing project: providing services to taxonomists for standard genome sequencing and annotation.</title>
        <authorList>
            <consortium name="The Broad Institute Genomics Platform"/>
            <consortium name="The Broad Institute Genome Sequencing Center for Infectious Disease"/>
            <person name="Wu L."/>
            <person name="Ma J."/>
        </authorList>
    </citation>
    <scope>NUCLEOTIDE SEQUENCE [LARGE SCALE GENOMIC DNA]</scope>
    <source>
        <strain evidence="1 2">JCM 15933</strain>
    </source>
</reference>
<dbReference type="SUPFAM" id="SSF48452">
    <property type="entry name" value="TPR-like"/>
    <property type="match status" value="1"/>
</dbReference>
<evidence type="ECO:0008006" key="3">
    <source>
        <dbReference type="Google" id="ProtNLM"/>
    </source>
</evidence>
<dbReference type="Proteomes" id="UP001501470">
    <property type="component" value="Unassembled WGS sequence"/>
</dbReference>
<organism evidence="1 2">
    <name type="scientific">Dactylosporangium maewongense</name>
    <dbReference type="NCBI Taxonomy" id="634393"/>
    <lineage>
        <taxon>Bacteria</taxon>
        <taxon>Bacillati</taxon>
        <taxon>Actinomycetota</taxon>
        <taxon>Actinomycetes</taxon>
        <taxon>Micromonosporales</taxon>
        <taxon>Micromonosporaceae</taxon>
        <taxon>Dactylosporangium</taxon>
    </lineage>
</organism>
<keyword evidence="2" id="KW-1185">Reference proteome</keyword>
<dbReference type="Pfam" id="PF14559">
    <property type="entry name" value="TPR_19"/>
    <property type="match status" value="1"/>
</dbReference>
<proteinExistence type="predicted"/>
<protein>
    <recommendedName>
        <fullName evidence="3">Tetratricopeptide repeat protein</fullName>
    </recommendedName>
</protein>
<evidence type="ECO:0000313" key="1">
    <source>
        <dbReference type="EMBL" id="GAA1500064.1"/>
    </source>
</evidence>
<evidence type="ECO:0000313" key="2">
    <source>
        <dbReference type="Proteomes" id="UP001501470"/>
    </source>
</evidence>
<accession>A0ABN1ZJE4</accession>
<comment type="caution">
    <text evidence="1">The sequence shown here is derived from an EMBL/GenBank/DDBJ whole genome shotgun (WGS) entry which is preliminary data.</text>
</comment>
<sequence>MRRALAQLIPAMDDVMTEYRRGVLYFDAGDPIEAAKILATVLDQEPGNAEVRLWLARAYFASAQLHRAETHLRALVDRDPTDHYAHHLLGRTLERQNKPREALPYLRLAAAMSTVPDYADAVRRVESACSP</sequence>
<dbReference type="InterPro" id="IPR019734">
    <property type="entry name" value="TPR_rpt"/>
</dbReference>